<organism evidence="2 3">
    <name type="scientific">Rhizobium deserti</name>
    <dbReference type="NCBI Taxonomy" id="2547961"/>
    <lineage>
        <taxon>Bacteria</taxon>
        <taxon>Pseudomonadati</taxon>
        <taxon>Pseudomonadota</taxon>
        <taxon>Alphaproteobacteria</taxon>
        <taxon>Hyphomicrobiales</taxon>
        <taxon>Rhizobiaceae</taxon>
        <taxon>Rhizobium/Agrobacterium group</taxon>
        <taxon>Rhizobium</taxon>
    </lineage>
</organism>
<evidence type="ECO:0000313" key="3">
    <source>
        <dbReference type="Proteomes" id="UP000295238"/>
    </source>
</evidence>
<dbReference type="InterPro" id="IPR000866">
    <property type="entry name" value="AhpC/TSA"/>
</dbReference>
<name>A0A4R5UAN1_9HYPH</name>
<feature type="domain" description="Alkyl hydroperoxide reductase subunit C/ Thiol specific antioxidant" evidence="1">
    <location>
        <begin position="39"/>
        <end position="162"/>
    </location>
</feature>
<accession>A0A4R5UAN1</accession>
<dbReference type="AlphaFoldDB" id="A0A4R5UAN1"/>
<reference evidence="2 3" key="1">
    <citation type="submission" date="2019-03" db="EMBL/GenBank/DDBJ databases">
        <title>Rhizobium sp. nov., an bacterium isolated from biocrust in Mu Us Desert.</title>
        <authorList>
            <person name="Lixiong L."/>
        </authorList>
    </citation>
    <scope>NUCLEOTIDE SEQUENCE [LARGE SCALE GENOMIC DNA]</scope>
    <source>
        <strain evidence="2 3">SPY-1</strain>
    </source>
</reference>
<dbReference type="GO" id="GO:0016209">
    <property type="term" value="F:antioxidant activity"/>
    <property type="evidence" value="ECO:0007669"/>
    <property type="project" value="InterPro"/>
</dbReference>
<protein>
    <submittedName>
        <fullName evidence="2">Redoxin domain-containing protein</fullName>
    </submittedName>
</protein>
<dbReference type="SUPFAM" id="SSF52833">
    <property type="entry name" value="Thioredoxin-like"/>
    <property type="match status" value="1"/>
</dbReference>
<comment type="caution">
    <text evidence="2">The sequence shown here is derived from an EMBL/GenBank/DDBJ whole genome shotgun (WGS) entry which is preliminary data.</text>
</comment>
<dbReference type="RefSeq" id="WP_133317859.1">
    <property type="nucleotide sequence ID" value="NZ_SMTL01000006.1"/>
</dbReference>
<dbReference type="Proteomes" id="UP000295238">
    <property type="component" value="Unassembled WGS sequence"/>
</dbReference>
<dbReference type="Gene3D" id="3.40.30.10">
    <property type="entry name" value="Glutaredoxin"/>
    <property type="match status" value="1"/>
</dbReference>
<dbReference type="GO" id="GO:0016491">
    <property type="term" value="F:oxidoreductase activity"/>
    <property type="evidence" value="ECO:0007669"/>
    <property type="project" value="InterPro"/>
</dbReference>
<evidence type="ECO:0000259" key="1">
    <source>
        <dbReference type="Pfam" id="PF00578"/>
    </source>
</evidence>
<evidence type="ECO:0000313" key="2">
    <source>
        <dbReference type="EMBL" id="TDK31858.1"/>
    </source>
</evidence>
<gene>
    <name evidence="2" type="ORF">E2F50_19555</name>
</gene>
<proteinExistence type="predicted"/>
<dbReference type="EMBL" id="SMTL01000006">
    <property type="protein sequence ID" value="TDK31858.1"/>
    <property type="molecule type" value="Genomic_DNA"/>
</dbReference>
<keyword evidence="3" id="KW-1185">Reference proteome</keyword>
<sequence>MNSMPITPAFDPRRSEAIPTVDDSLSFKSAALPESTIPVGEYAPAFVLPRWDVGFFGFAELLGTPSVLHFYSGPGGDWPQQSAMLADLSLGLACLGVASVGIIAAEPSAISADCKAASTAFPLLCDWEPLAVVSRLYGFNRQKAAPEITATFLIDARGVIRWICGDNGDRWTNGREILLAVRAHLLRPLPVGPID</sequence>
<dbReference type="InterPro" id="IPR036249">
    <property type="entry name" value="Thioredoxin-like_sf"/>
</dbReference>
<dbReference type="OrthoDB" id="9809746at2"/>
<dbReference type="Pfam" id="PF00578">
    <property type="entry name" value="AhpC-TSA"/>
    <property type="match status" value="1"/>
</dbReference>